<keyword evidence="3" id="KW-0482">Metalloprotease</keyword>
<comment type="caution">
    <text evidence="3">The sequence shown here is derived from an EMBL/GenBank/DDBJ whole genome shotgun (WGS) entry which is preliminary data.</text>
</comment>
<proteinExistence type="predicted"/>
<keyword evidence="3" id="KW-0645">Protease</keyword>
<protein>
    <submittedName>
        <fullName evidence="3">CPBP family intramembrane metalloprotease</fullName>
    </submittedName>
</protein>
<feature type="transmembrane region" description="Helical" evidence="1">
    <location>
        <begin position="188"/>
        <end position="204"/>
    </location>
</feature>
<feature type="transmembrane region" description="Helical" evidence="1">
    <location>
        <begin position="87"/>
        <end position="106"/>
    </location>
</feature>
<dbReference type="Pfam" id="PF02517">
    <property type="entry name" value="Rce1-like"/>
    <property type="match status" value="1"/>
</dbReference>
<keyword evidence="1" id="KW-0472">Membrane</keyword>
<accession>A0ABS1CAC6</accession>
<organism evidence="3 4">
    <name type="scientific">Parvimonas parva</name>
    <dbReference type="NCBI Taxonomy" id="2769485"/>
    <lineage>
        <taxon>Bacteria</taxon>
        <taxon>Bacillati</taxon>
        <taxon>Bacillota</taxon>
        <taxon>Tissierellia</taxon>
        <taxon>Tissierellales</taxon>
        <taxon>Peptoniphilaceae</taxon>
        <taxon>Parvimonas</taxon>
    </lineage>
</organism>
<feature type="transmembrane region" description="Helical" evidence="1">
    <location>
        <begin position="158"/>
        <end position="176"/>
    </location>
</feature>
<dbReference type="InterPro" id="IPR003675">
    <property type="entry name" value="Rce1/LyrA-like_dom"/>
</dbReference>
<gene>
    <name evidence="3" type="ORF">IBJ83_06960</name>
</gene>
<reference evidence="3 4" key="1">
    <citation type="submission" date="2020-09" db="EMBL/GenBank/DDBJ databases">
        <title>Parvimonas S3374 sp. nov.</title>
        <authorList>
            <person name="Buhl M."/>
        </authorList>
    </citation>
    <scope>NUCLEOTIDE SEQUENCE [LARGE SCALE GENOMIC DNA]</scope>
    <source>
        <strain evidence="3 4">S3374</strain>
    </source>
</reference>
<dbReference type="GO" id="GO:0008237">
    <property type="term" value="F:metallopeptidase activity"/>
    <property type="evidence" value="ECO:0007669"/>
    <property type="project" value="UniProtKB-KW"/>
</dbReference>
<evidence type="ECO:0000256" key="1">
    <source>
        <dbReference type="SAM" id="Phobius"/>
    </source>
</evidence>
<keyword evidence="1" id="KW-1133">Transmembrane helix</keyword>
<keyword evidence="3" id="KW-0378">Hydrolase</keyword>
<dbReference type="EMBL" id="JACVDA010000022">
    <property type="protein sequence ID" value="MBK1469048.1"/>
    <property type="molecule type" value="Genomic_DNA"/>
</dbReference>
<feature type="domain" description="CAAX prenyl protease 2/Lysostaphin resistance protein A-like" evidence="2">
    <location>
        <begin position="131"/>
        <end position="220"/>
    </location>
</feature>
<evidence type="ECO:0000313" key="4">
    <source>
        <dbReference type="Proteomes" id="UP000823123"/>
    </source>
</evidence>
<evidence type="ECO:0000259" key="2">
    <source>
        <dbReference type="Pfam" id="PF02517"/>
    </source>
</evidence>
<sequence>MKKFDYFSVRESIRLISICFPLFFFTKDTNIFSINWVLILLILGNIRRLNKTNKFYYFCRIIGYFLPYLIIGIIFHKYCIINITLDFTYSIILALVIGIIYIFINIKEFNFLLSNMVIQESLYHDKLYYFLQIINRIGASISEELFFRYYLISIYFRYGYISIFISSIYFVLGHFLLPWGNSFKLKDYINQLVIGFLSSLLYYFSNNIIGSIILHLIINFPDVIYLIKSFLRHHIHSGHYENLVEEDIFDSIDI</sequence>
<feature type="transmembrane region" description="Helical" evidence="1">
    <location>
        <begin position="55"/>
        <end position="75"/>
    </location>
</feature>
<dbReference type="Proteomes" id="UP000823123">
    <property type="component" value="Unassembled WGS sequence"/>
</dbReference>
<keyword evidence="4" id="KW-1185">Reference proteome</keyword>
<name>A0ABS1CAC6_9FIRM</name>
<keyword evidence="1" id="KW-0812">Transmembrane</keyword>
<evidence type="ECO:0000313" key="3">
    <source>
        <dbReference type="EMBL" id="MBK1469048.1"/>
    </source>
</evidence>
<feature type="transmembrane region" description="Helical" evidence="1">
    <location>
        <begin position="20"/>
        <end position="43"/>
    </location>
</feature>